<dbReference type="InterPro" id="IPR000998">
    <property type="entry name" value="MAM_dom"/>
</dbReference>
<dbReference type="Pfam" id="PF00629">
    <property type="entry name" value="MAM"/>
    <property type="match status" value="1"/>
</dbReference>
<reference evidence="3 4" key="1">
    <citation type="submission" date="2019-03" db="EMBL/GenBank/DDBJ databases">
        <title>First draft genome of Liparis tanakae, snailfish: a comprehensive survey of snailfish specific genes.</title>
        <authorList>
            <person name="Kim W."/>
            <person name="Song I."/>
            <person name="Jeong J.-H."/>
            <person name="Kim D."/>
            <person name="Kim S."/>
            <person name="Ryu S."/>
            <person name="Song J.Y."/>
            <person name="Lee S.K."/>
        </authorList>
    </citation>
    <scope>NUCLEOTIDE SEQUENCE [LARGE SCALE GENOMIC DNA]</scope>
    <source>
        <tissue evidence="3">Muscle</tissue>
    </source>
</reference>
<proteinExistence type="predicted"/>
<dbReference type="PROSITE" id="PS50060">
    <property type="entry name" value="MAM_2"/>
    <property type="match status" value="1"/>
</dbReference>
<dbReference type="InterPro" id="IPR051560">
    <property type="entry name" value="MAM_domain-containing"/>
</dbReference>
<dbReference type="PANTHER" id="PTHR23282:SF142">
    <property type="entry name" value="MAM DOMAIN-CONTAINING PROTEIN"/>
    <property type="match status" value="1"/>
</dbReference>
<keyword evidence="1" id="KW-0472">Membrane</keyword>
<feature type="domain" description="MAM" evidence="2">
    <location>
        <begin position="1"/>
        <end position="116"/>
    </location>
</feature>
<dbReference type="SUPFAM" id="SSF49899">
    <property type="entry name" value="Concanavalin A-like lectins/glucanases"/>
    <property type="match status" value="1"/>
</dbReference>
<dbReference type="OrthoDB" id="412155at2759"/>
<keyword evidence="1" id="KW-0812">Transmembrane</keyword>
<evidence type="ECO:0000259" key="2">
    <source>
        <dbReference type="PROSITE" id="PS50060"/>
    </source>
</evidence>
<dbReference type="GO" id="GO:0016020">
    <property type="term" value="C:membrane"/>
    <property type="evidence" value="ECO:0007669"/>
    <property type="project" value="InterPro"/>
</dbReference>
<accession>A0A4Z2GQT1</accession>
<dbReference type="Proteomes" id="UP000314294">
    <property type="component" value="Unassembled WGS sequence"/>
</dbReference>
<dbReference type="EMBL" id="SRLO01000455">
    <property type="protein sequence ID" value="TNN55455.1"/>
    <property type="molecule type" value="Genomic_DNA"/>
</dbReference>
<gene>
    <name evidence="3" type="primary">MLRP2_0</name>
    <name evidence="3" type="ORF">EYF80_034337</name>
</gene>
<sequence>MFPPGFYLYVDSSVGEWGDLSFLISDVFQPTTRGHCLTFWYHMYGNKIGTLRVYINDRKTHSGGNEEGILKWIETGNQGAMWQEASVTVKHGEAFWVITSSGLFHQNGFRYIYTSILIVVLYMLCCFILLLRYMLEGSILLKAPLFK</sequence>
<dbReference type="CDD" id="cd06263">
    <property type="entry name" value="MAM"/>
    <property type="match status" value="1"/>
</dbReference>
<keyword evidence="1" id="KW-1133">Transmembrane helix</keyword>
<dbReference type="InterPro" id="IPR013320">
    <property type="entry name" value="ConA-like_dom_sf"/>
</dbReference>
<evidence type="ECO:0000313" key="4">
    <source>
        <dbReference type="Proteomes" id="UP000314294"/>
    </source>
</evidence>
<name>A0A4Z2GQT1_9TELE</name>
<keyword evidence="3" id="KW-0675">Receptor</keyword>
<protein>
    <submittedName>
        <fullName evidence="3">MAM and LDL-receptor class A domain-containing protein 2</fullName>
    </submittedName>
</protein>
<dbReference type="PROSITE" id="PS00740">
    <property type="entry name" value="MAM_1"/>
    <property type="match status" value="1"/>
</dbReference>
<evidence type="ECO:0000256" key="1">
    <source>
        <dbReference type="SAM" id="Phobius"/>
    </source>
</evidence>
<dbReference type="PANTHER" id="PTHR23282">
    <property type="entry name" value="APICAL ENDOSOMAL GLYCOPROTEIN PRECURSOR"/>
    <property type="match status" value="1"/>
</dbReference>
<dbReference type="Gene3D" id="2.60.120.200">
    <property type="match status" value="1"/>
</dbReference>
<evidence type="ECO:0000313" key="3">
    <source>
        <dbReference type="EMBL" id="TNN55455.1"/>
    </source>
</evidence>
<dbReference type="AlphaFoldDB" id="A0A4Z2GQT1"/>
<feature type="transmembrane region" description="Helical" evidence="1">
    <location>
        <begin position="111"/>
        <end position="135"/>
    </location>
</feature>
<organism evidence="3 4">
    <name type="scientific">Liparis tanakae</name>
    <name type="common">Tanaka's snailfish</name>
    <dbReference type="NCBI Taxonomy" id="230148"/>
    <lineage>
        <taxon>Eukaryota</taxon>
        <taxon>Metazoa</taxon>
        <taxon>Chordata</taxon>
        <taxon>Craniata</taxon>
        <taxon>Vertebrata</taxon>
        <taxon>Euteleostomi</taxon>
        <taxon>Actinopterygii</taxon>
        <taxon>Neopterygii</taxon>
        <taxon>Teleostei</taxon>
        <taxon>Neoteleostei</taxon>
        <taxon>Acanthomorphata</taxon>
        <taxon>Eupercaria</taxon>
        <taxon>Perciformes</taxon>
        <taxon>Cottioidei</taxon>
        <taxon>Cottales</taxon>
        <taxon>Liparidae</taxon>
        <taxon>Liparis</taxon>
    </lineage>
</organism>
<comment type="caution">
    <text evidence="3">The sequence shown here is derived from an EMBL/GenBank/DDBJ whole genome shotgun (WGS) entry which is preliminary data.</text>
</comment>
<keyword evidence="4" id="KW-1185">Reference proteome</keyword>